<evidence type="ECO:0000313" key="6">
    <source>
        <dbReference type="Proteomes" id="UP000249725"/>
    </source>
</evidence>
<dbReference type="EC" id="3.1.2.4" evidence="2"/>
<reference evidence="6" key="1">
    <citation type="submission" date="2018-05" db="EMBL/GenBank/DDBJ databases">
        <authorList>
            <person name="Li X."/>
        </authorList>
    </citation>
    <scope>NUCLEOTIDE SEQUENCE [LARGE SCALE GENOMIC DNA]</scope>
    <source>
        <strain evidence="6">YIM 73061</strain>
    </source>
</reference>
<dbReference type="GO" id="GO:0016853">
    <property type="term" value="F:isomerase activity"/>
    <property type="evidence" value="ECO:0007669"/>
    <property type="project" value="UniProtKB-KW"/>
</dbReference>
<proteinExistence type="predicted"/>
<evidence type="ECO:0000256" key="1">
    <source>
        <dbReference type="ARBA" id="ARBA00001709"/>
    </source>
</evidence>
<evidence type="ECO:0000256" key="3">
    <source>
        <dbReference type="ARBA" id="ARBA00022801"/>
    </source>
</evidence>
<dbReference type="AlphaFoldDB" id="A0A328AF35"/>
<dbReference type="SUPFAM" id="SSF52096">
    <property type="entry name" value="ClpP/crotonase"/>
    <property type="match status" value="1"/>
</dbReference>
<dbReference type="NCBIfam" id="NF004127">
    <property type="entry name" value="PRK05617.1"/>
    <property type="match status" value="1"/>
</dbReference>
<dbReference type="RefSeq" id="WP_111515338.1">
    <property type="nucleotide sequence ID" value="NZ_QFYR01000003.1"/>
</dbReference>
<feature type="domain" description="Enoyl-CoA hydratase/isomerase" evidence="4">
    <location>
        <begin position="17"/>
        <end position="339"/>
    </location>
</feature>
<accession>A0A328AF35</accession>
<gene>
    <name evidence="5" type="ORF">DJ018_12680</name>
</gene>
<dbReference type="Pfam" id="PF16113">
    <property type="entry name" value="ECH_2"/>
    <property type="match status" value="1"/>
</dbReference>
<dbReference type="PANTHER" id="PTHR43176">
    <property type="entry name" value="3-HYDROXYISOBUTYRYL-COA HYDROLASE-RELATED"/>
    <property type="match status" value="1"/>
</dbReference>
<organism evidence="5 6">
    <name type="scientific">Phenylobacterium deserti</name>
    <dbReference type="NCBI Taxonomy" id="1914756"/>
    <lineage>
        <taxon>Bacteria</taxon>
        <taxon>Pseudomonadati</taxon>
        <taxon>Pseudomonadota</taxon>
        <taxon>Alphaproteobacteria</taxon>
        <taxon>Caulobacterales</taxon>
        <taxon>Caulobacteraceae</taxon>
        <taxon>Phenylobacterium</taxon>
    </lineage>
</organism>
<comment type="catalytic activity">
    <reaction evidence="1">
        <text>3-hydroxy-2-methylpropanoyl-CoA + H2O = 3-hydroxy-2-methylpropanoate + CoA + H(+)</text>
        <dbReference type="Rhea" id="RHEA:20888"/>
        <dbReference type="ChEBI" id="CHEBI:11805"/>
        <dbReference type="ChEBI" id="CHEBI:15377"/>
        <dbReference type="ChEBI" id="CHEBI:15378"/>
        <dbReference type="ChEBI" id="CHEBI:57287"/>
        <dbReference type="ChEBI" id="CHEBI:57340"/>
        <dbReference type="EC" id="3.1.2.4"/>
    </reaction>
</comment>
<keyword evidence="3" id="KW-0378">Hydrolase</keyword>
<evidence type="ECO:0000256" key="2">
    <source>
        <dbReference type="ARBA" id="ARBA00011915"/>
    </source>
</evidence>
<dbReference type="FunFam" id="3.90.226.10:FF:000026">
    <property type="entry name" value="3-hydroxyisobutyryl-CoA hydrolase, mitochondrial"/>
    <property type="match status" value="1"/>
</dbReference>
<dbReference type="Proteomes" id="UP000249725">
    <property type="component" value="Unassembled WGS sequence"/>
</dbReference>
<name>A0A328AF35_9CAUL</name>
<protein>
    <recommendedName>
        <fullName evidence="2">3-hydroxyisobutyryl-CoA hydrolase</fullName>
        <ecNumber evidence="2">3.1.2.4</ecNumber>
    </recommendedName>
</protein>
<dbReference type="InterPro" id="IPR032259">
    <property type="entry name" value="HIBYL-CoA-H"/>
</dbReference>
<dbReference type="InterPro" id="IPR045004">
    <property type="entry name" value="ECH_dom"/>
</dbReference>
<dbReference type="OrthoDB" id="9790967at2"/>
<dbReference type="Gene3D" id="3.90.226.10">
    <property type="entry name" value="2-enoyl-CoA Hydratase, Chain A, domain 1"/>
    <property type="match status" value="1"/>
</dbReference>
<keyword evidence="6" id="KW-1185">Reference proteome</keyword>
<sequence length="352" mass="37974">MSQAAEPEVLTRVEGRVGRITLNRPKALHALNVAMCQAMTEALLAWRADPAVEIVLLDHAGERGFCAGGDVRMVAQSGASNGEAAREFFHTEYRLNHLLFEYPKHTVAFIDGVVMGGGVGISRPCRFRVATERTVFAMPETSIGLFPDVGGGWYLPRMPGHIGLWLALTGARLKAADCQLVGVATDYVESARVAELKAAIIADPAATERLLTEFEADPGRPEIAAHQDEIARIFSLGSVEAIVAALEASDSAWAREQARVLASKSPQTLKVAFRQLQLGAQAASFAQNMALEYRIAARVSSLHDFQEGVRAVLVDKDNAPRWNPPTLDAVKDEALDAIFAPLPAGEEWTPLG</sequence>
<dbReference type="CDD" id="cd06558">
    <property type="entry name" value="crotonase-like"/>
    <property type="match status" value="1"/>
</dbReference>
<evidence type="ECO:0000259" key="4">
    <source>
        <dbReference type="Pfam" id="PF16113"/>
    </source>
</evidence>
<comment type="caution">
    <text evidence="5">The sequence shown here is derived from an EMBL/GenBank/DDBJ whole genome shotgun (WGS) entry which is preliminary data.</text>
</comment>
<dbReference type="InterPro" id="IPR029045">
    <property type="entry name" value="ClpP/crotonase-like_dom_sf"/>
</dbReference>
<evidence type="ECO:0000313" key="5">
    <source>
        <dbReference type="EMBL" id="RAK52014.1"/>
    </source>
</evidence>
<keyword evidence="5" id="KW-0413">Isomerase</keyword>
<dbReference type="GO" id="GO:0003860">
    <property type="term" value="F:3-hydroxyisobutyryl-CoA hydrolase activity"/>
    <property type="evidence" value="ECO:0007669"/>
    <property type="project" value="UniProtKB-EC"/>
</dbReference>
<dbReference type="PANTHER" id="PTHR43176:SF3">
    <property type="entry name" value="3-HYDROXYISOBUTYRYL-COA HYDROLASE, MITOCHONDRIAL"/>
    <property type="match status" value="1"/>
</dbReference>
<dbReference type="EMBL" id="QFYR01000003">
    <property type="protein sequence ID" value="RAK52014.1"/>
    <property type="molecule type" value="Genomic_DNA"/>
</dbReference>
<dbReference type="GO" id="GO:0006574">
    <property type="term" value="P:L-valine catabolic process"/>
    <property type="evidence" value="ECO:0007669"/>
    <property type="project" value="TreeGrafter"/>
</dbReference>